<evidence type="ECO:0000256" key="1">
    <source>
        <dbReference type="SAM" id="Phobius"/>
    </source>
</evidence>
<accession>A0ABP0GRF8</accession>
<feature type="transmembrane region" description="Helical" evidence="1">
    <location>
        <begin position="288"/>
        <end position="316"/>
    </location>
</feature>
<organism evidence="2 3">
    <name type="scientific">Clavelina lepadiformis</name>
    <name type="common">Light-bulb sea squirt</name>
    <name type="synonym">Ascidia lepadiformis</name>
    <dbReference type="NCBI Taxonomy" id="159417"/>
    <lineage>
        <taxon>Eukaryota</taxon>
        <taxon>Metazoa</taxon>
        <taxon>Chordata</taxon>
        <taxon>Tunicata</taxon>
        <taxon>Ascidiacea</taxon>
        <taxon>Aplousobranchia</taxon>
        <taxon>Clavelinidae</taxon>
        <taxon>Clavelina</taxon>
    </lineage>
</organism>
<keyword evidence="1" id="KW-0812">Transmembrane</keyword>
<gene>
    <name evidence="2" type="ORF">CVLEPA_LOCUS26058</name>
</gene>
<name>A0ABP0GRF8_CLALP</name>
<proteinExistence type="predicted"/>
<reference evidence="2 3" key="1">
    <citation type="submission" date="2024-02" db="EMBL/GenBank/DDBJ databases">
        <authorList>
            <person name="Daric V."/>
            <person name="Darras S."/>
        </authorList>
    </citation>
    <scope>NUCLEOTIDE SEQUENCE [LARGE SCALE GENOMIC DNA]</scope>
</reference>
<evidence type="ECO:0000313" key="3">
    <source>
        <dbReference type="Proteomes" id="UP001642483"/>
    </source>
</evidence>
<feature type="transmembrane region" description="Helical" evidence="1">
    <location>
        <begin position="328"/>
        <end position="350"/>
    </location>
</feature>
<keyword evidence="1" id="KW-1133">Transmembrane helix</keyword>
<feature type="transmembrane region" description="Helical" evidence="1">
    <location>
        <begin position="252"/>
        <end position="276"/>
    </location>
</feature>
<feature type="transmembrane region" description="Helical" evidence="1">
    <location>
        <begin position="12"/>
        <end position="35"/>
    </location>
</feature>
<dbReference type="Proteomes" id="UP001642483">
    <property type="component" value="Unassembled WGS sequence"/>
</dbReference>
<protein>
    <submittedName>
        <fullName evidence="2">Uncharacterized protein</fullName>
    </submittedName>
</protein>
<keyword evidence="1" id="KW-0472">Membrane</keyword>
<dbReference type="EMBL" id="CAWYQH010000130">
    <property type="protein sequence ID" value="CAK8692820.1"/>
    <property type="molecule type" value="Genomic_DNA"/>
</dbReference>
<evidence type="ECO:0000313" key="2">
    <source>
        <dbReference type="EMBL" id="CAK8692820.1"/>
    </source>
</evidence>
<comment type="caution">
    <text evidence="2">The sequence shown here is derived from an EMBL/GenBank/DDBJ whole genome shotgun (WGS) entry which is preliminary data.</text>
</comment>
<sequence>MPSLGQPGQLGYVIVLSAFAGMGFLAVGIGTNQWIKLYGKDAVAQTEEKFKANSNMSFATLITDWPTYQTKYYSLVSQKSTLLDVIRSTSLSLAVMLNESTTIAPNTVTVGRKRRSSDSTTSCLDCETVTENGLTPLQMMRFNLTEAVDSFRQIKKAMIKIEAMNQTRIAIGPMGRFHWHGGLFYMCSQADSDAVCGPASLFKKDELDVQCKSGYAGPNATAAISTADSVLVKTRACHDNGLAIAVEGSVTIFATVLIAVTTLSLLPTTLIFVMSFKRERRRIAFNGVLIGSFFLVLGVIAFVFIVFYKIIIVWNFQRQGLPSTSTGISWILALIGAILLVLAGILSFSIRPSVHVAPK</sequence>
<keyword evidence="3" id="KW-1185">Reference proteome</keyword>